<dbReference type="SUPFAM" id="SSF64268">
    <property type="entry name" value="PX domain"/>
    <property type="match status" value="1"/>
</dbReference>
<organism evidence="2">
    <name type="scientific">Spongospora subterranea</name>
    <dbReference type="NCBI Taxonomy" id="70186"/>
    <lineage>
        <taxon>Eukaryota</taxon>
        <taxon>Sar</taxon>
        <taxon>Rhizaria</taxon>
        <taxon>Endomyxa</taxon>
        <taxon>Phytomyxea</taxon>
        <taxon>Plasmodiophorida</taxon>
        <taxon>Plasmodiophoridae</taxon>
        <taxon>Spongospora</taxon>
    </lineage>
</organism>
<dbReference type="InterPro" id="IPR036871">
    <property type="entry name" value="PX_dom_sf"/>
</dbReference>
<feature type="non-terminal residue" evidence="2">
    <location>
        <position position="1"/>
    </location>
</feature>
<dbReference type="EMBL" id="HACM01003740">
    <property type="protein sequence ID" value="CRZ04182.1"/>
    <property type="molecule type" value="Transcribed_RNA"/>
</dbReference>
<dbReference type="PANTHER" id="PTHR10555">
    <property type="entry name" value="SORTING NEXIN"/>
    <property type="match status" value="1"/>
</dbReference>
<dbReference type="GO" id="GO:0005768">
    <property type="term" value="C:endosome"/>
    <property type="evidence" value="ECO:0007669"/>
    <property type="project" value="TreeGrafter"/>
</dbReference>
<dbReference type="Pfam" id="PF00787">
    <property type="entry name" value="PX"/>
    <property type="match status" value="1"/>
</dbReference>
<reference evidence="2" key="1">
    <citation type="submission" date="2015-04" db="EMBL/GenBank/DDBJ databases">
        <title>The genome sequence of the plant pathogenic Rhizarian Plasmodiophora brassicae reveals insights in its biotrophic life cycle and the origin of chitin synthesis.</title>
        <authorList>
            <person name="Schwelm A."/>
            <person name="Fogelqvist J."/>
            <person name="Knaust A."/>
            <person name="Julke S."/>
            <person name="Lilja T."/>
            <person name="Dhandapani V."/>
            <person name="Bonilla-Rosso G."/>
            <person name="Karlsson M."/>
            <person name="Shevchenko A."/>
            <person name="Choi S.R."/>
            <person name="Kim H.G."/>
            <person name="Park J.Y."/>
            <person name="Lim Y.P."/>
            <person name="Ludwig-Muller J."/>
            <person name="Dixelius C."/>
        </authorList>
    </citation>
    <scope>NUCLEOTIDE SEQUENCE</scope>
    <source>
        <tissue evidence="2">Potato root galls</tissue>
    </source>
</reference>
<dbReference type="Gene3D" id="3.30.1520.10">
    <property type="entry name" value="Phox-like domain"/>
    <property type="match status" value="1"/>
</dbReference>
<accession>A0A0H5QRD8</accession>
<sequence>FSWLRDELLAKCPGSIVPTLPPRTVLGAMKPRFIEKRLRGLNIFLEGVIAHSNLKECSSLAVFLMSNDTEFTAVKAAGSASDTALSSATWLNFVNQKIQSVQGSILGPSSQSFKTNDDIRIDTIAESVSL</sequence>
<evidence type="ECO:0000259" key="1">
    <source>
        <dbReference type="PROSITE" id="PS50195"/>
    </source>
</evidence>
<feature type="non-terminal residue" evidence="2">
    <location>
        <position position="130"/>
    </location>
</feature>
<protein>
    <recommendedName>
        <fullName evidence="1">PX domain-containing protein</fullName>
    </recommendedName>
</protein>
<dbReference type="GO" id="GO:0035091">
    <property type="term" value="F:phosphatidylinositol binding"/>
    <property type="evidence" value="ECO:0007669"/>
    <property type="project" value="InterPro"/>
</dbReference>
<feature type="domain" description="PX" evidence="1">
    <location>
        <begin position="1"/>
        <end position="71"/>
    </location>
</feature>
<dbReference type="PANTHER" id="PTHR10555:SF170">
    <property type="entry name" value="FI18122P1"/>
    <property type="match status" value="1"/>
</dbReference>
<proteinExistence type="predicted"/>
<name>A0A0H5QRD8_9EUKA</name>
<evidence type="ECO:0000313" key="2">
    <source>
        <dbReference type="EMBL" id="CRZ04182.1"/>
    </source>
</evidence>
<dbReference type="InterPro" id="IPR001683">
    <property type="entry name" value="PX_dom"/>
</dbReference>
<dbReference type="PROSITE" id="PS50195">
    <property type="entry name" value="PX"/>
    <property type="match status" value="1"/>
</dbReference>
<dbReference type="AlphaFoldDB" id="A0A0H5QRD8"/>